<comment type="caution">
    <text evidence="1">The sequence shown here is derived from an EMBL/GenBank/DDBJ whole genome shotgun (WGS) entry which is preliminary data.</text>
</comment>
<dbReference type="AlphaFoldDB" id="A0A232LNH1"/>
<name>A0A232LNH1_9EURO</name>
<proteinExistence type="predicted"/>
<dbReference type="EMBL" id="NPHW01006545">
    <property type="protein sequence ID" value="OXV05711.1"/>
    <property type="molecule type" value="Genomic_DNA"/>
</dbReference>
<organism evidence="1 2">
    <name type="scientific">Elaphomyces granulatus</name>
    <dbReference type="NCBI Taxonomy" id="519963"/>
    <lineage>
        <taxon>Eukaryota</taxon>
        <taxon>Fungi</taxon>
        <taxon>Dikarya</taxon>
        <taxon>Ascomycota</taxon>
        <taxon>Pezizomycotina</taxon>
        <taxon>Eurotiomycetes</taxon>
        <taxon>Eurotiomycetidae</taxon>
        <taxon>Eurotiales</taxon>
        <taxon>Elaphomycetaceae</taxon>
        <taxon>Elaphomyces</taxon>
    </lineage>
</organism>
<protein>
    <submittedName>
        <fullName evidence="1">Uncharacterized protein</fullName>
    </submittedName>
</protein>
<keyword evidence="2" id="KW-1185">Reference proteome</keyword>
<evidence type="ECO:0000313" key="1">
    <source>
        <dbReference type="EMBL" id="OXV05711.1"/>
    </source>
</evidence>
<dbReference type="Proteomes" id="UP000243515">
    <property type="component" value="Unassembled WGS sequence"/>
</dbReference>
<gene>
    <name evidence="1" type="ORF">Egran_06520</name>
</gene>
<sequence>MPLYLEPPTVGRSLAFGVSMFTYLLIAGRTVAVYKVAVPLYLCLDVSFQFGFGTTKTLGS</sequence>
<accession>A0A232LNH1</accession>
<evidence type="ECO:0000313" key="2">
    <source>
        <dbReference type="Proteomes" id="UP000243515"/>
    </source>
</evidence>
<reference evidence="1 2" key="1">
    <citation type="journal article" date="2015" name="Environ. Microbiol.">
        <title>Metagenome sequence of Elaphomyces granulatus from sporocarp tissue reveals Ascomycota ectomycorrhizal fingerprints of genome expansion and a Proteobacteria-rich microbiome.</title>
        <authorList>
            <person name="Quandt C.A."/>
            <person name="Kohler A."/>
            <person name="Hesse C.N."/>
            <person name="Sharpton T.J."/>
            <person name="Martin F."/>
            <person name="Spatafora J.W."/>
        </authorList>
    </citation>
    <scope>NUCLEOTIDE SEQUENCE [LARGE SCALE GENOMIC DNA]</scope>
    <source>
        <strain evidence="1 2">OSC145934</strain>
    </source>
</reference>